<evidence type="ECO:0000256" key="3">
    <source>
        <dbReference type="ARBA" id="ARBA00022475"/>
    </source>
</evidence>
<dbReference type="GO" id="GO:0019350">
    <property type="term" value="P:teichoic acid biosynthetic process"/>
    <property type="evidence" value="ECO:0007669"/>
    <property type="project" value="UniProtKB-KW"/>
</dbReference>
<dbReference type="EMBL" id="DVML01000023">
    <property type="protein sequence ID" value="HIU22711.1"/>
    <property type="molecule type" value="Genomic_DNA"/>
</dbReference>
<dbReference type="InterPro" id="IPR043149">
    <property type="entry name" value="TagF_N"/>
</dbReference>
<dbReference type="InterPro" id="IPR043148">
    <property type="entry name" value="TagF_C"/>
</dbReference>
<dbReference type="Gene3D" id="3.40.50.11820">
    <property type="match status" value="1"/>
</dbReference>
<dbReference type="Pfam" id="PF04464">
    <property type="entry name" value="Glyphos_transf"/>
    <property type="match status" value="1"/>
</dbReference>
<evidence type="ECO:0000256" key="6">
    <source>
        <dbReference type="ARBA" id="ARBA00023136"/>
    </source>
</evidence>
<proteinExistence type="inferred from homology"/>
<keyword evidence="3" id="KW-1003">Cell membrane</keyword>
<keyword evidence="6" id="KW-0472">Membrane</keyword>
<dbReference type="PANTHER" id="PTHR37316">
    <property type="entry name" value="TEICHOIC ACID GLYCEROL-PHOSPHATE PRIMASE"/>
    <property type="match status" value="1"/>
</dbReference>
<dbReference type="InterPro" id="IPR007554">
    <property type="entry name" value="Glycerophosphate_synth"/>
</dbReference>
<gene>
    <name evidence="7" type="ORF">IAD49_03925</name>
</gene>
<dbReference type="Gene3D" id="3.40.50.12580">
    <property type="match status" value="1"/>
</dbReference>
<dbReference type="GO" id="GO:0047355">
    <property type="term" value="F:CDP-glycerol glycerophosphotransferase activity"/>
    <property type="evidence" value="ECO:0007669"/>
    <property type="project" value="InterPro"/>
</dbReference>
<dbReference type="InterPro" id="IPR051612">
    <property type="entry name" value="Teichoic_Acid_Biosynth"/>
</dbReference>
<keyword evidence="4" id="KW-0808">Transferase</keyword>
<evidence type="ECO:0000313" key="8">
    <source>
        <dbReference type="Proteomes" id="UP000824087"/>
    </source>
</evidence>
<organism evidence="7 8">
    <name type="scientific">Candidatus Fimihabitans intestinipullorum</name>
    <dbReference type="NCBI Taxonomy" id="2840820"/>
    <lineage>
        <taxon>Bacteria</taxon>
        <taxon>Bacillati</taxon>
        <taxon>Mycoplasmatota</taxon>
        <taxon>Mycoplasmatota incertae sedis</taxon>
        <taxon>Candidatus Fimihabitans</taxon>
    </lineage>
</organism>
<reference evidence="7" key="2">
    <citation type="journal article" date="2021" name="PeerJ">
        <title>Extensive microbial diversity within the chicken gut microbiome revealed by metagenomics and culture.</title>
        <authorList>
            <person name="Gilroy R."/>
            <person name="Ravi A."/>
            <person name="Getino M."/>
            <person name="Pursley I."/>
            <person name="Horton D.L."/>
            <person name="Alikhan N.F."/>
            <person name="Baker D."/>
            <person name="Gharbi K."/>
            <person name="Hall N."/>
            <person name="Watson M."/>
            <person name="Adriaenssens E.M."/>
            <person name="Foster-Nyarko E."/>
            <person name="Jarju S."/>
            <person name="Secka A."/>
            <person name="Antonio M."/>
            <person name="Oren A."/>
            <person name="Chaudhuri R.R."/>
            <person name="La Ragione R."/>
            <person name="Hildebrand F."/>
            <person name="Pallen M.J."/>
        </authorList>
    </citation>
    <scope>NUCLEOTIDE SEQUENCE</scope>
    <source>
        <strain evidence="7">CHK197-8231</strain>
    </source>
</reference>
<evidence type="ECO:0000313" key="7">
    <source>
        <dbReference type="EMBL" id="HIU22711.1"/>
    </source>
</evidence>
<dbReference type="AlphaFoldDB" id="A0A9D1HU47"/>
<protein>
    <submittedName>
        <fullName evidence="7">CDP-glycerol glycerophosphotransferase family protein</fullName>
    </submittedName>
</protein>
<accession>A0A9D1HU47</accession>
<sequence length="383" mass="45440">MIQKYLIKVGIFLLNCSYSVFKLLPTNSNKVLFLSRQSNKPSIDFRMIVSQLEEDRDVKIVIMTKRIEKNMKDVLFKNVPLFLRQMYHLATSKVCIVDGYNITVSVLNHKKCLIIFQIWHSLGAVKKFGYLALKTPYQQMIAKELKMHKNYSYIIAPSMEIKKYFKQCFGYKEDHFLLGTLPRIEYLKTHHRVNKEKIYRKYPQFRNKKIVLYAPTFRTQGTDRTQEIIDAFQNSKYLFILKVHPNTKTKYRISNCVYDCREFSTLQLLSVADYVITDYSGISLEAASLKKPVYIYGYDFEDYQKDPGMNYDLKKEFGKYFFEDAHALYECIAHEKYDKQVVIDYFNKYVVQTQDVTQKLVDLIIEKGLEDEETDYRLFEKTS</sequence>
<evidence type="ECO:0000256" key="1">
    <source>
        <dbReference type="ARBA" id="ARBA00004202"/>
    </source>
</evidence>
<reference evidence="7" key="1">
    <citation type="submission" date="2020-10" db="EMBL/GenBank/DDBJ databases">
        <authorList>
            <person name="Gilroy R."/>
        </authorList>
    </citation>
    <scope>NUCLEOTIDE SEQUENCE</scope>
    <source>
        <strain evidence="7">CHK197-8231</strain>
    </source>
</reference>
<name>A0A9D1HU47_9BACT</name>
<dbReference type="SUPFAM" id="SSF53756">
    <property type="entry name" value="UDP-Glycosyltransferase/glycogen phosphorylase"/>
    <property type="match status" value="1"/>
</dbReference>
<evidence type="ECO:0000256" key="5">
    <source>
        <dbReference type="ARBA" id="ARBA00022944"/>
    </source>
</evidence>
<keyword evidence="5" id="KW-0777">Teichoic acid biosynthesis</keyword>
<comment type="similarity">
    <text evidence="2">Belongs to the CDP-glycerol glycerophosphotransferase family.</text>
</comment>
<evidence type="ECO:0000256" key="2">
    <source>
        <dbReference type="ARBA" id="ARBA00010488"/>
    </source>
</evidence>
<evidence type="ECO:0000256" key="4">
    <source>
        <dbReference type="ARBA" id="ARBA00022679"/>
    </source>
</evidence>
<dbReference type="Proteomes" id="UP000824087">
    <property type="component" value="Unassembled WGS sequence"/>
</dbReference>
<dbReference type="GO" id="GO:0005886">
    <property type="term" value="C:plasma membrane"/>
    <property type="evidence" value="ECO:0007669"/>
    <property type="project" value="UniProtKB-SubCell"/>
</dbReference>
<comment type="subcellular location">
    <subcellularLocation>
        <location evidence="1">Cell membrane</location>
        <topology evidence="1">Peripheral membrane protein</topology>
    </subcellularLocation>
</comment>
<comment type="caution">
    <text evidence="7">The sequence shown here is derived from an EMBL/GenBank/DDBJ whole genome shotgun (WGS) entry which is preliminary data.</text>
</comment>
<dbReference type="PANTHER" id="PTHR37316:SF1">
    <property type="entry name" value="TEICHOIC ACID GLYCEROL-PHOSPHATE PRIMASE"/>
    <property type="match status" value="1"/>
</dbReference>